<evidence type="ECO:0000256" key="1">
    <source>
        <dbReference type="SAM" id="SignalP"/>
    </source>
</evidence>
<protein>
    <submittedName>
        <fullName evidence="2">Uncharacterized protein</fullName>
    </submittedName>
</protein>
<dbReference type="EMBL" id="JABZGF010000329">
    <property type="protein sequence ID" value="MBF0967138.1"/>
    <property type="molecule type" value="Genomic_DNA"/>
</dbReference>
<organism evidence="2 3">
    <name type="scientific">Actinomyces bouchesdurhonensis</name>
    <dbReference type="NCBI Taxonomy" id="1852361"/>
    <lineage>
        <taxon>Bacteria</taxon>
        <taxon>Bacillati</taxon>
        <taxon>Actinomycetota</taxon>
        <taxon>Actinomycetes</taxon>
        <taxon>Actinomycetales</taxon>
        <taxon>Actinomycetaceae</taxon>
        <taxon>Actinomyces</taxon>
    </lineage>
</organism>
<proteinExistence type="predicted"/>
<comment type="caution">
    <text evidence="2">The sequence shown here is derived from an EMBL/GenBank/DDBJ whole genome shotgun (WGS) entry which is preliminary data.</text>
</comment>
<feature type="non-terminal residue" evidence="2">
    <location>
        <position position="285"/>
    </location>
</feature>
<dbReference type="AlphaFoldDB" id="A0A929WWS9"/>
<evidence type="ECO:0000313" key="3">
    <source>
        <dbReference type="Proteomes" id="UP000759246"/>
    </source>
</evidence>
<reference evidence="2" key="1">
    <citation type="submission" date="2020-04" db="EMBL/GenBank/DDBJ databases">
        <title>Deep metagenomics examines the oral microbiome during advanced dental caries in children, revealing novel taxa and co-occurrences with host molecules.</title>
        <authorList>
            <person name="Baker J.L."/>
            <person name="Morton J.T."/>
            <person name="Dinis M."/>
            <person name="Alvarez R."/>
            <person name="Tran N.C."/>
            <person name="Knight R."/>
            <person name="Edlund A."/>
        </authorList>
    </citation>
    <scope>NUCLEOTIDE SEQUENCE</scope>
    <source>
        <strain evidence="2">JCVI_30_bin.13</strain>
    </source>
</reference>
<feature type="signal peptide" evidence="1">
    <location>
        <begin position="1"/>
        <end position="26"/>
    </location>
</feature>
<keyword evidence="1" id="KW-0732">Signal</keyword>
<name>A0A929WWS9_9ACTO</name>
<sequence length="285" mass="31107">MNNTPWRKCWVAAASCVGLVAAASGARYWSNYVYLSDLTALDAWNRYMDLIKDGKYDEALAYSPDLVTNFDGRYSTAFLTDAAHAHAPSTVSFEGTLSDGHTGTDPHPWVNGWIRYNDGPSPQRPFRTALDRTDKRNGQLGMWEISGSSFGSTSALIDTAGLRSIRIGDVSVDNPQGSYSLFPGSYRVEAVPQNPDYWTIEYARPLGDGAGEIRAGMSTTLFKIEPSDKLKDWIQTESEAFAASCRTGTPDPTKEGRCGALAYSTEPLDATNDLIISSLRGTTFP</sequence>
<feature type="chain" id="PRO_5039730870" evidence="1">
    <location>
        <begin position="27"/>
        <end position="285"/>
    </location>
</feature>
<gene>
    <name evidence="2" type="ORF">HXK09_08325</name>
</gene>
<accession>A0A929WWS9</accession>
<evidence type="ECO:0000313" key="2">
    <source>
        <dbReference type="EMBL" id="MBF0967138.1"/>
    </source>
</evidence>
<dbReference type="Proteomes" id="UP000759246">
    <property type="component" value="Unassembled WGS sequence"/>
</dbReference>